<dbReference type="RefSeq" id="WP_174624771.1">
    <property type="nucleotide sequence ID" value="NZ_CADCXN010000035.1"/>
</dbReference>
<comment type="caution">
    <text evidence="2">The sequence shown here is derived from an EMBL/GenBank/DDBJ whole genome shotgun (WGS) entry which is preliminary data.</text>
</comment>
<protein>
    <submittedName>
        <fullName evidence="2">Import receptor subunit TOM20-like</fullName>
    </submittedName>
</protein>
<dbReference type="InterPro" id="IPR011990">
    <property type="entry name" value="TPR-like_helical_dom_sf"/>
</dbReference>
<dbReference type="Gene3D" id="1.25.40.10">
    <property type="entry name" value="Tetratricopeptide repeat domain"/>
    <property type="match status" value="1"/>
</dbReference>
<evidence type="ECO:0000313" key="3">
    <source>
        <dbReference type="Proteomes" id="UP000494216"/>
    </source>
</evidence>
<feature type="region of interest" description="Disordered" evidence="1">
    <location>
        <begin position="210"/>
        <end position="269"/>
    </location>
</feature>
<reference evidence="2 3" key="1">
    <citation type="submission" date="2020-02" db="EMBL/GenBank/DDBJ databases">
        <authorList>
            <person name="Hogendoorn C."/>
        </authorList>
    </citation>
    <scope>NUCLEOTIDE SEQUENCE [LARGE SCALE GENOMIC DNA]</scope>
    <source>
        <strain evidence="2">METHB21</strain>
    </source>
</reference>
<keyword evidence="3" id="KW-1185">Reference proteome</keyword>
<sequence>MSFFTSLTKTAKLNSTLKQTAEARKSEGSKADQLFKSVYKSYAEILGGDALRAQALYNWGFALLHQAKTKTGNEAAQLYQEAIDKFSFCTLIDPDYLGAAIDSGVAFMDLARLKAVDADDDLYEKAGKQFEKANAIQPGAASYNLACIYGLRGDTEGCLKALENSRNNGSLPETVDILSDPDMVSVKDQSWFIEFIESLNEKSEAVIEKKASAEESSAEENAGQTIKENPRSIEKENHAAPVGERERAEVIECKEASSTAVPEEEKSGQ</sequence>
<organism evidence="2 3">
    <name type="scientific">Candidatus Methylobacter favarea</name>
    <dbReference type="NCBI Taxonomy" id="2707345"/>
    <lineage>
        <taxon>Bacteria</taxon>
        <taxon>Pseudomonadati</taxon>
        <taxon>Pseudomonadota</taxon>
        <taxon>Gammaproteobacteria</taxon>
        <taxon>Methylococcales</taxon>
        <taxon>Methylococcaceae</taxon>
        <taxon>Methylobacter</taxon>
    </lineage>
</organism>
<feature type="compositionally biased region" description="Basic and acidic residues" evidence="1">
    <location>
        <begin position="228"/>
        <end position="255"/>
    </location>
</feature>
<dbReference type="Proteomes" id="UP000494216">
    <property type="component" value="Unassembled WGS sequence"/>
</dbReference>
<accession>A0A8S0WYV3</accession>
<name>A0A8S0WYV3_9GAMM</name>
<evidence type="ECO:0000256" key="1">
    <source>
        <dbReference type="SAM" id="MobiDB-lite"/>
    </source>
</evidence>
<keyword evidence="2" id="KW-0675">Receptor</keyword>
<dbReference type="EMBL" id="CADCXN010000035">
    <property type="protein sequence ID" value="CAA9889793.1"/>
    <property type="molecule type" value="Genomic_DNA"/>
</dbReference>
<dbReference type="Pfam" id="PF06552">
    <property type="entry name" value="TOM20_plant"/>
    <property type="match status" value="1"/>
</dbReference>
<gene>
    <name evidence="2" type="ORF">METHB2_130058</name>
</gene>
<dbReference type="AlphaFoldDB" id="A0A8S0WYV3"/>
<proteinExistence type="predicted"/>
<evidence type="ECO:0000313" key="2">
    <source>
        <dbReference type="EMBL" id="CAA9889793.1"/>
    </source>
</evidence>
<dbReference type="SUPFAM" id="SSF48452">
    <property type="entry name" value="TPR-like"/>
    <property type="match status" value="1"/>
</dbReference>